<sequence>MMAVFSFVLAGLLGALHLTNADEVILMEPFDPLKVTGTWRVWKRNTHLIEQTSTVRCIEVEIEHDENSGDIFKMLVKWIDPNNGNLNISFYVVDDRSHPARFFFKADQHRIALSVLGTDYNNWAVAYGMLGLKESYFVAARKLPLDDAALTDVESIISKNQVSKDFTVVDHSSC</sequence>
<keyword evidence="3" id="KW-1185">Reference proteome</keyword>
<dbReference type="InterPro" id="IPR012674">
    <property type="entry name" value="Calycin"/>
</dbReference>
<name>A0A7M7JL36_VARDE</name>
<dbReference type="RefSeq" id="XP_022653633.1">
    <property type="nucleotide sequence ID" value="XM_022797898.1"/>
</dbReference>
<dbReference type="GeneID" id="111247224"/>
<dbReference type="OMA" id="DVKHENG"/>
<proteinExistence type="predicted"/>
<dbReference type="InParanoid" id="A0A7M7JL36"/>
<organism evidence="2 3">
    <name type="scientific">Varroa destructor</name>
    <name type="common">Honeybee mite</name>
    <dbReference type="NCBI Taxonomy" id="109461"/>
    <lineage>
        <taxon>Eukaryota</taxon>
        <taxon>Metazoa</taxon>
        <taxon>Ecdysozoa</taxon>
        <taxon>Arthropoda</taxon>
        <taxon>Chelicerata</taxon>
        <taxon>Arachnida</taxon>
        <taxon>Acari</taxon>
        <taxon>Parasitiformes</taxon>
        <taxon>Mesostigmata</taxon>
        <taxon>Gamasina</taxon>
        <taxon>Dermanyssoidea</taxon>
        <taxon>Varroidae</taxon>
        <taxon>Varroa</taxon>
    </lineage>
</organism>
<dbReference type="KEGG" id="vde:111247224"/>
<protein>
    <recommendedName>
        <fullName evidence="4">Lipocalin/cytosolic fatty-acid binding domain-containing protein</fullName>
    </recommendedName>
</protein>
<dbReference type="Proteomes" id="UP000594260">
    <property type="component" value="Unplaced"/>
</dbReference>
<evidence type="ECO:0000313" key="3">
    <source>
        <dbReference type="Proteomes" id="UP000594260"/>
    </source>
</evidence>
<keyword evidence="1" id="KW-0732">Signal</keyword>
<evidence type="ECO:0008006" key="4">
    <source>
        <dbReference type="Google" id="ProtNLM"/>
    </source>
</evidence>
<reference evidence="2" key="1">
    <citation type="submission" date="2021-01" db="UniProtKB">
        <authorList>
            <consortium name="EnsemblMetazoa"/>
        </authorList>
    </citation>
    <scope>IDENTIFICATION</scope>
</reference>
<dbReference type="Gene3D" id="2.40.128.20">
    <property type="match status" value="1"/>
</dbReference>
<dbReference type="SUPFAM" id="SSF50814">
    <property type="entry name" value="Lipocalins"/>
    <property type="match status" value="1"/>
</dbReference>
<accession>A0A7M7JL36</accession>
<feature type="signal peptide" evidence="1">
    <location>
        <begin position="1"/>
        <end position="21"/>
    </location>
</feature>
<dbReference type="EnsemblMetazoa" id="XM_022797898">
    <property type="protein sequence ID" value="XP_022653633"/>
    <property type="gene ID" value="LOC111247224"/>
</dbReference>
<evidence type="ECO:0000256" key="1">
    <source>
        <dbReference type="SAM" id="SignalP"/>
    </source>
</evidence>
<dbReference type="EnsemblMetazoa" id="XM_022797899">
    <property type="protein sequence ID" value="XP_022653634"/>
    <property type="gene ID" value="LOC111247224"/>
</dbReference>
<dbReference type="OrthoDB" id="565904at2759"/>
<feature type="chain" id="PRO_5036207242" description="Lipocalin/cytosolic fatty-acid binding domain-containing protein" evidence="1">
    <location>
        <begin position="22"/>
        <end position="174"/>
    </location>
</feature>
<dbReference type="AlphaFoldDB" id="A0A7M7JL36"/>
<dbReference type="RefSeq" id="XP_022653634.1">
    <property type="nucleotide sequence ID" value="XM_022797899.1"/>
</dbReference>
<evidence type="ECO:0000313" key="2">
    <source>
        <dbReference type="EnsemblMetazoa" id="XP_022653633"/>
    </source>
</evidence>